<dbReference type="Proteomes" id="UP000632289">
    <property type="component" value="Unassembled WGS sequence"/>
</dbReference>
<organism evidence="2 3">
    <name type="scientific">Streptomyces chumphonensis</name>
    <dbReference type="NCBI Taxonomy" id="1214925"/>
    <lineage>
        <taxon>Bacteria</taxon>
        <taxon>Bacillati</taxon>
        <taxon>Actinomycetota</taxon>
        <taxon>Actinomycetes</taxon>
        <taxon>Kitasatosporales</taxon>
        <taxon>Streptomycetaceae</taxon>
        <taxon>Streptomyces</taxon>
    </lineage>
</organism>
<reference evidence="2" key="1">
    <citation type="submission" date="2020-09" db="EMBL/GenBank/DDBJ databases">
        <title>Secondary metabolite and genome analysis of marine Streptomyces chumphonensis KK1-2T.</title>
        <authorList>
            <person name="Phongsopitanun W."/>
            <person name="Kanchanasin P."/>
            <person name="Pittayakhajonwut P."/>
            <person name="Suwanborirux K."/>
            <person name="Tanasupawat S."/>
        </authorList>
    </citation>
    <scope>NUCLEOTIDE SEQUENCE</scope>
    <source>
        <strain evidence="2">KK1-2</strain>
    </source>
</reference>
<evidence type="ECO:0000256" key="1">
    <source>
        <dbReference type="SAM" id="MobiDB-lite"/>
    </source>
</evidence>
<accession>A0A927ICW1</accession>
<protein>
    <recommendedName>
        <fullName evidence="4">Caspase domain-containing protein</fullName>
    </recommendedName>
</protein>
<dbReference type="Gene3D" id="3.40.50.1460">
    <property type="match status" value="1"/>
</dbReference>
<keyword evidence="3" id="KW-1185">Reference proteome</keyword>
<proteinExistence type="predicted"/>
<name>A0A927ICW1_9ACTN</name>
<feature type="region of interest" description="Disordered" evidence="1">
    <location>
        <begin position="270"/>
        <end position="289"/>
    </location>
</feature>
<evidence type="ECO:0008006" key="4">
    <source>
        <dbReference type="Google" id="ProtNLM"/>
    </source>
</evidence>
<evidence type="ECO:0000313" key="3">
    <source>
        <dbReference type="Proteomes" id="UP000632289"/>
    </source>
</evidence>
<dbReference type="AlphaFoldDB" id="A0A927ICW1"/>
<dbReference type="RefSeq" id="WP_191209745.1">
    <property type="nucleotide sequence ID" value="NZ_BAABKL010000026.1"/>
</dbReference>
<evidence type="ECO:0000313" key="2">
    <source>
        <dbReference type="EMBL" id="MBD3932462.1"/>
    </source>
</evidence>
<sequence>MLDPGRTLAIVCGADSWPSMEQFEDAAAFRTTADAVRAYLTGEHLRLPTEHLLWLFGEAGAQHHLDVIQDFLVKAFGGQSPRGAGWTVLFLYTGHGFFPPSSQEYCLALHDTRPPLTEETSLRASSLGRLLRAVAPDSDRVLILDSCFAAAAVPHMQGPLDEVVGRRVRTVVEEEPRSGPGSVAVLCAADRDTWAEMDGTLSWTTFGRSLVDVLTAGEADVAGALSLVDVCRVVGVLQREKGAPVPEVHAPTQKAGDLARVPLFPNPAGAASGVAGPGRRQPAPNIGPTRTDRAVAERIFDVLAVQPDRLVRKGVALSGRLVEKAARQGRVRAGEAVGAVAVPPGRLPGSYGYRMLVFTDRALYAVTKYGRLRCPYGELGRLRVTLTSEEQHAGHGRFVTGWLVNLRLGADDLVEYGFWGRAYAQRIHALLSAVQGAAEG</sequence>
<dbReference type="EMBL" id="JACXYU010000005">
    <property type="protein sequence ID" value="MBD3932462.1"/>
    <property type="molecule type" value="Genomic_DNA"/>
</dbReference>
<gene>
    <name evidence="2" type="ORF">IF129_12965</name>
</gene>
<comment type="caution">
    <text evidence="2">The sequence shown here is derived from an EMBL/GenBank/DDBJ whole genome shotgun (WGS) entry which is preliminary data.</text>
</comment>